<evidence type="ECO:0000313" key="3">
    <source>
        <dbReference type="Proteomes" id="UP000325255"/>
    </source>
</evidence>
<feature type="signal peptide" evidence="1">
    <location>
        <begin position="1"/>
        <end position="19"/>
    </location>
</feature>
<gene>
    <name evidence="2" type="ORF">F1189_25070</name>
</gene>
<evidence type="ECO:0008006" key="4">
    <source>
        <dbReference type="Google" id="ProtNLM"/>
    </source>
</evidence>
<feature type="chain" id="PRO_5024387042" description="DUF3617 family protein" evidence="1">
    <location>
        <begin position="20"/>
        <end position="159"/>
    </location>
</feature>
<keyword evidence="3" id="KW-1185">Reference proteome</keyword>
<keyword evidence="1" id="KW-0732">Signal</keyword>
<organism evidence="2 3">
    <name type="scientific">Rhodovastum atsumiense</name>
    <dbReference type="NCBI Taxonomy" id="504468"/>
    <lineage>
        <taxon>Bacteria</taxon>
        <taxon>Pseudomonadati</taxon>
        <taxon>Pseudomonadota</taxon>
        <taxon>Alphaproteobacteria</taxon>
        <taxon>Acetobacterales</taxon>
        <taxon>Acetobacteraceae</taxon>
        <taxon>Rhodovastum</taxon>
    </lineage>
</organism>
<name>A0A5M6IM09_9PROT</name>
<evidence type="ECO:0000256" key="1">
    <source>
        <dbReference type="SAM" id="SignalP"/>
    </source>
</evidence>
<dbReference type="OrthoDB" id="8137878at2"/>
<dbReference type="Proteomes" id="UP000325255">
    <property type="component" value="Unassembled WGS sequence"/>
</dbReference>
<protein>
    <recommendedName>
        <fullName evidence="4">DUF3617 family protein</fullName>
    </recommendedName>
</protein>
<dbReference type="AlphaFoldDB" id="A0A5M6IM09"/>
<evidence type="ECO:0000313" key="2">
    <source>
        <dbReference type="EMBL" id="KAA5609252.1"/>
    </source>
</evidence>
<comment type="caution">
    <text evidence="2">The sequence shown here is derived from an EMBL/GenBank/DDBJ whole genome shotgun (WGS) entry which is preliminary data.</text>
</comment>
<accession>A0A5M6IM09</accession>
<proteinExistence type="predicted"/>
<dbReference type="RefSeq" id="WP_150044014.1">
    <property type="nucleotide sequence ID" value="NZ_OW485601.1"/>
</dbReference>
<reference evidence="2 3" key="1">
    <citation type="submission" date="2019-09" db="EMBL/GenBank/DDBJ databases">
        <title>Genome sequence of Rhodovastum atsumiense, a diverse member of the Acetobacteraceae family of non-sulfur purple photosynthetic bacteria.</title>
        <authorList>
            <person name="Meyer T."/>
            <person name="Kyndt J."/>
        </authorList>
    </citation>
    <scope>NUCLEOTIDE SEQUENCE [LARGE SCALE GENOMIC DNA]</scope>
    <source>
        <strain evidence="2 3">DSM 21279</strain>
    </source>
</reference>
<dbReference type="EMBL" id="VWPK01000055">
    <property type="protein sequence ID" value="KAA5609252.1"/>
    <property type="molecule type" value="Genomic_DNA"/>
</dbReference>
<sequence>MKVTCALAMLGLSCGMALADEDAAFVSGTWTGTGVLQMEDRIDACSEVQMRFAGTATSYRFLGASLTCGGKHQDIPDAGSYEIRPGGQIHFRDVKVGLVGNGRIHIDNPVAVANGMSDDYTVIRRGDVLIFAETMARPATTPWFSFVSIMKKDPGPAGR</sequence>